<dbReference type="GO" id="GO:0045505">
    <property type="term" value="F:dynein intermediate chain binding"/>
    <property type="evidence" value="ECO:0007669"/>
    <property type="project" value="TreeGrafter"/>
</dbReference>
<comment type="caution">
    <text evidence="3">The sequence shown here is derived from an EMBL/GenBank/DDBJ whole genome shotgun (WGS) entry which is preliminary data.</text>
</comment>
<dbReference type="EMBL" id="CAJNOK010000611">
    <property type="protein sequence ID" value="CAF0764872.1"/>
    <property type="molecule type" value="Genomic_DNA"/>
</dbReference>
<evidence type="ECO:0000313" key="2">
    <source>
        <dbReference type="EMBL" id="CAF0764872.1"/>
    </source>
</evidence>
<comment type="similarity">
    <text evidence="1">Belongs to the dynein light chain Tctex-type family.</text>
</comment>
<dbReference type="EMBL" id="CAJOBC010002097">
    <property type="protein sequence ID" value="CAF3715325.1"/>
    <property type="molecule type" value="Genomic_DNA"/>
</dbReference>
<evidence type="ECO:0008006" key="7">
    <source>
        <dbReference type="Google" id="ProtNLM"/>
    </source>
</evidence>
<dbReference type="Proteomes" id="UP000682733">
    <property type="component" value="Unassembled WGS sequence"/>
</dbReference>
<organism evidence="3 6">
    <name type="scientific">Didymodactylos carnosus</name>
    <dbReference type="NCBI Taxonomy" id="1234261"/>
    <lineage>
        <taxon>Eukaryota</taxon>
        <taxon>Metazoa</taxon>
        <taxon>Spiralia</taxon>
        <taxon>Gnathifera</taxon>
        <taxon>Rotifera</taxon>
        <taxon>Eurotatoria</taxon>
        <taxon>Bdelloidea</taxon>
        <taxon>Philodinida</taxon>
        <taxon>Philodinidae</taxon>
        <taxon>Didymodactylos</taxon>
    </lineage>
</organism>
<evidence type="ECO:0000313" key="3">
    <source>
        <dbReference type="EMBL" id="CAF0938479.1"/>
    </source>
</evidence>
<reference evidence="3" key="1">
    <citation type="submission" date="2021-02" db="EMBL/GenBank/DDBJ databases">
        <authorList>
            <person name="Nowell W R."/>
        </authorList>
    </citation>
    <scope>NUCLEOTIDE SEQUENCE</scope>
</reference>
<dbReference type="EMBL" id="CAJOBA010000611">
    <property type="protein sequence ID" value="CAF3544915.1"/>
    <property type="molecule type" value="Genomic_DNA"/>
</dbReference>
<proteinExistence type="inferred from homology"/>
<sequence length="108" mass="12283">MASDDEFKIDEITFIVKDVVRRRIGDREFAQEKVKNWNSDILTGIIKELQKQNKQLKYVVTILIAEKTGAGLHTAMSTLWDGQSDGCATIRWENKSMFSVITVFGLAM</sequence>
<dbReference type="CDD" id="cd21455">
    <property type="entry name" value="DLC-like_DYNLT1_DYNLT3"/>
    <property type="match status" value="1"/>
</dbReference>
<dbReference type="InterPro" id="IPR038586">
    <property type="entry name" value="Tctex-1-like_sf"/>
</dbReference>
<evidence type="ECO:0000313" key="4">
    <source>
        <dbReference type="EMBL" id="CAF3544915.1"/>
    </source>
</evidence>
<accession>A0A814CCS3</accession>
<gene>
    <name evidence="3" type="ORF">GPM918_LOCUS10576</name>
    <name evidence="2" type="ORF">OVA965_LOCUS2755</name>
    <name evidence="5" type="ORF">SRO942_LOCUS10577</name>
    <name evidence="4" type="ORF">TMI583_LOCUS2754</name>
</gene>
<dbReference type="AlphaFoldDB" id="A0A814CCS3"/>
<evidence type="ECO:0000313" key="6">
    <source>
        <dbReference type="Proteomes" id="UP000663829"/>
    </source>
</evidence>
<dbReference type="Proteomes" id="UP000677228">
    <property type="component" value="Unassembled WGS sequence"/>
</dbReference>
<dbReference type="PANTHER" id="PTHR21255:SF4">
    <property type="entry name" value="DYNEIN LIGHT CHAIN TCTEX-TYPE"/>
    <property type="match status" value="1"/>
</dbReference>
<dbReference type="InterPro" id="IPR005334">
    <property type="entry name" value="Tctex-1-like"/>
</dbReference>
<dbReference type="GO" id="GO:0005868">
    <property type="term" value="C:cytoplasmic dynein complex"/>
    <property type="evidence" value="ECO:0007669"/>
    <property type="project" value="TreeGrafter"/>
</dbReference>
<keyword evidence="6" id="KW-1185">Reference proteome</keyword>
<dbReference type="GO" id="GO:0007018">
    <property type="term" value="P:microtubule-based movement"/>
    <property type="evidence" value="ECO:0007669"/>
    <property type="project" value="TreeGrafter"/>
</dbReference>
<dbReference type="EMBL" id="CAJNOQ010002097">
    <property type="protein sequence ID" value="CAF0938479.1"/>
    <property type="molecule type" value="Genomic_DNA"/>
</dbReference>
<name>A0A814CCS3_9BILA</name>
<dbReference type="Proteomes" id="UP000663829">
    <property type="component" value="Unassembled WGS sequence"/>
</dbReference>
<dbReference type="Gene3D" id="3.30.1140.40">
    <property type="entry name" value="Tctex-1"/>
    <property type="match status" value="1"/>
</dbReference>
<dbReference type="Pfam" id="PF03645">
    <property type="entry name" value="Tctex-1"/>
    <property type="match status" value="1"/>
</dbReference>
<dbReference type="GO" id="GO:0005737">
    <property type="term" value="C:cytoplasm"/>
    <property type="evidence" value="ECO:0007669"/>
    <property type="project" value="TreeGrafter"/>
</dbReference>
<dbReference type="Proteomes" id="UP000681722">
    <property type="component" value="Unassembled WGS sequence"/>
</dbReference>
<protein>
    <recommendedName>
        <fullName evidence="7">Dynein light chain</fullName>
    </recommendedName>
</protein>
<evidence type="ECO:0000256" key="1">
    <source>
        <dbReference type="ARBA" id="ARBA00005361"/>
    </source>
</evidence>
<dbReference type="PANTHER" id="PTHR21255">
    <property type="entry name" value="T-COMPLEX-ASSOCIATED-TESTIS-EXPRESSED 1/ DYNEIN LIGHT CHAIN"/>
    <property type="match status" value="1"/>
</dbReference>
<evidence type="ECO:0000313" key="5">
    <source>
        <dbReference type="EMBL" id="CAF3715325.1"/>
    </source>
</evidence>
<dbReference type="OrthoDB" id="10059120at2759"/>